<accession>A0A133U650</accession>
<sequence>MKESREVIPSEIEKFSMSKDSLKSILGKNLGATVESFDVSDGEVSISFSDSILDEVLGNIYQREIDSVDLNGEEAKITVG</sequence>
<proteinExistence type="predicted"/>
<reference evidence="1 2" key="1">
    <citation type="journal article" date="2016" name="Sci. Rep.">
        <title>Metabolic traits of an uncultured archaeal lineage -MSBL1- from brine pools of the Red Sea.</title>
        <authorList>
            <person name="Mwirichia R."/>
            <person name="Alam I."/>
            <person name="Rashid M."/>
            <person name="Vinu M."/>
            <person name="Ba-Alawi W."/>
            <person name="Anthony Kamau A."/>
            <person name="Kamanda Ngugi D."/>
            <person name="Goker M."/>
            <person name="Klenk H.P."/>
            <person name="Bajic V."/>
            <person name="Stingl U."/>
        </authorList>
    </citation>
    <scope>NUCLEOTIDE SEQUENCE [LARGE SCALE GENOMIC DNA]</scope>
    <source>
        <strain evidence="1">SCGC-AAA259D14</strain>
    </source>
</reference>
<protein>
    <submittedName>
        <fullName evidence="1">Uncharacterized protein</fullName>
    </submittedName>
</protein>
<evidence type="ECO:0000313" key="1">
    <source>
        <dbReference type="EMBL" id="KXA89661.1"/>
    </source>
</evidence>
<gene>
    <name evidence="1" type="ORF">AKJ62_02605</name>
</gene>
<keyword evidence="2" id="KW-1185">Reference proteome</keyword>
<evidence type="ECO:0000313" key="2">
    <source>
        <dbReference type="Proteomes" id="UP000070589"/>
    </source>
</evidence>
<name>A0A133U650_9EURY</name>
<organism evidence="1 2">
    <name type="scientific">candidate division MSBL1 archaeon SCGC-AAA259D14</name>
    <dbReference type="NCBI Taxonomy" id="1698261"/>
    <lineage>
        <taxon>Archaea</taxon>
        <taxon>Methanobacteriati</taxon>
        <taxon>Methanobacteriota</taxon>
        <taxon>candidate division MSBL1</taxon>
    </lineage>
</organism>
<dbReference type="EMBL" id="LHXL01000027">
    <property type="protein sequence ID" value="KXA89661.1"/>
    <property type="molecule type" value="Genomic_DNA"/>
</dbReference>
<dbReference type="AlphaFoldDB" id="A0A133U650"/>
<comment type="caution">
    <text evidence="1">The sequence shown here is derived from an EMBL/GenBank/DDBJ whole genome shotgun (WGS) entry which is preliminary data.</text>
</comment>
<dbReference type="Proteomes" id="UP000070589">
    <property type="component" value="Unassembled WGS sequence"/>
</dbReference>